<evidence type="ECO:0000256" key="1">
    <source>
        <dbReference type="SAM" id="MobiDB-lite"/>
    </source>
</evidence>
<dbReference type="HOGENOM" id="CLU_2210685_0_0_1"/>
<dbReference type="AlphaFoldDB" id="I3EJL9"/>
<feature type="region of interest" description="Disordered" evidence="1">
    <location>
        <begin position="58"/>
        <end position="107"/>
    </location>
</feature>
<feature type="compositionally biased region" description="Low complexity" evidence="1">
    <location>
        <begin position="14"/>
        <end position="26"/>
    </location>
</feature>
<dbReference type="OrthoDB" id="2195669at2759"/>
<reference evidence="2" key="1">
    <citation type="submission" date="2011-01" db="EMBL/GenBank/DDBJ databases">
        <title>The Genome Sequence of Nematocida parisii strain ERTm3.</title>
        <authorList>
            <consortium name="The Broad Institute Genome Sequencing Platform"/>
            <consortium name="The Broad Institute Genome Sequencing Center for Infectious Disease"/>
            <person name="Cuomo C."/>
            <person name="Troemel E."/>
            <person name="Young S.K."/>
            <person name="Zeng Q."/>
            <person name="Gargeya S."/>
            <person name="Fitzgerald M."/>
            <person name="Haas B."/>
            <person name="Abouelleil A."/>
            <person name="Alvarado L."/>
            <person name="Arachchi H.M."/>
            <person name="Berlin A."/>
            <person name="Chapman S.B."/>
            <person name="Gearin G."/>
            <person name="Goldberg J."/>
            <person name="Griggs A."/>
            <person name="Gujja S."/>
            <person name="Hansen M."/>
            <person name="Heiman D."/>
            <person name="Howarth C."/>
            <person name="Larimer J."/>
            <person name="Lui A."/>
            <person name="MacDonald P.J.P."/>
            <person name="McCowen C."/>
            <person name="Montmayeur A."/>
            <person name="Murphy C."/>
            <person name="Neiman D."/>
            <person name="Pearson M."/>
            <person name="Priest M."/>
            <person name="Roberts A."/>
            <person name="Saif S."/>
            <person name="Shea T."/>
            <person name="Sisk P."/>
            <person name="Stolte C."/>
            <person name="Sykes S."/>
            <person name="Wortman J."/>
            <person name="Nusbaum C."/>
            <person name="Birren B."/>
        </authorList>
    </citation>
    <scope>NUCLEOTIDE SEQUENCE</scope>
    <source>
        <strain evidence="2">ERTm3</strain>
    </source>
</reference>
<evidence type="ECO:0000313" key="2">
    <source>
        <dbReference type="EMBL" id="EIJ89416.1"/>
    </source>
</evidence>
<gene>
    <name evidence="2" type="ORF">NEQG_00186</name>
</gene>
<protein>
    <submittedName>
        <fullName evidence="2">Uncharacterized protein</fullName>
    </submittedName>
</protein>
<organism evidence="2 3">
    <name type="scientific">Nematocida parisii (strain ERTm3)</name>
    <name type="common">Nematode killer fungus</name>
    <dbReference type="NCBI Taxonomy" id="935791"/>
    <lineage>
        <taxon>Eukaryota</taxon>
        <taxon>Fungi</taxon>
        <taxon>Fungi incertae sedis</taxon>
        <taxon>Microsporidia</taxon>
        <taxon>Nematocida</taxon>
    </lineage>
</organism>
<dbReference type="Proteomes" id="UP000002872">
    <property type="component" value="Unassembled WGS sequence"/>
</dbReference>
<dbReference type="VEuPathDB" id="MicrosporidiaDB:NEQG_00186"/>
<feature type="region of interest" description="Disordered" evidence="1">
    <location>
        <begin position="1"/>
        <end position="35"/>
    </location>
</feature>
<evidence type="ECO:0000313" key="3">
    <source>
        <dbReference type="Proteomes" id="UP000002872"/>
    </source>
</evidence>
<feature type="compositionally biased region" description="Basic and acidic residues" evidence="1">
    <location>
        <begin position="95"/>
        <end position="107"/>
    </location>
</feature>
<feature type="compositionally biased region" description="Low complexity" evidence="1">
    <location>
        <begin position="59"/>
        <end position="71"/>
    </location>
</feature>
<sequence length="107" mass="12482">MFKDILEYLKSPNEENNGNNGNTGENLKNQDNYEDGFDARISEYFNSRNIENKRKINENIENNPENNCNLKKLPEKENSVNSDEFFTGEIELSSDEDKNLKENKTKN</sequence>
<accession>I3EJL9</accession>
<keyword evidence="3" id="KW-1185">Reference proteome</keyword>
<proteinExistence type="predicted"/>
<dbReference type="InParanoid" id="I3EJL9"/>
<dbReference type="EMBL" id="GL870876">
    <property type="protein sequence ID" value="EIJ89416.1"/>
    <property type="molecule type" value="Genomic_DNA"/>
</dbReference>
<name>I3EJL9_NEMP3</name>